<keyword evidence="8" id="KW-1185">Reference proteome</keyword>
<accession>A0ABD3EG43</accession>
<evidence type="ECO:0000313" key="8">
    <source>
        <dbReference type="Proteomes" id="UP001632038"/>
    </source>
</evidence>
<dbReference type="PANTHER" id="PTHR43572:SF38">
    <property type="entry name" value="PROTEIN SMAX1-LIKE 6"/>
    <property type="match status" value="1"/>
</dbReference>
<keyword evidence="3" id="KW-0805">Transcription regulation</keyword>
<dbReference type="EMBL" id="JAVIJP010000005">
    <property type="protein sequence ID" value="KAL3653204.1"/>
    <property type="molecule type" value="Genomic_DNA"/>
</dbReference>
<evidence type="ECO:0000256" key="5">
    <source>
        <dbReference type="PROSITE-ProRule" id="PRU01251"/>
    </source>
</evidence>
<protein>
    <recommendedName>
        <fullName evidence="6">Clp R domain-containing protein</fullName>
    </recommendedName>
</protein>
<dbReference type="SUPFAM" id="SSF81923">
    <property type="entry name" value="Double Clp-N motif"/>
    <property type="match status" value="1"/>
</dbReference>
<dbReference type="PROSITE" id="PS51903">
    <property type="entry name" value="CLP_R"/>
    <property type="match status" value="1"/>
</dbReference>
<feature type="domain" description="Clp R" evidence="6">
    <location>
        <begin position="8"/>
        <end position="180"/>
    </location>
</feature>
<dbReference type="SUPFAM" id="SSF52540">
    <property type="entry name" value="P-loop containing nucleoside triphosphate hydrolases"/>
    <property type="match status" value="1"/>
</dbReference>
<comment type="caution">
    <text evidence="7">The sequence shown here is derived from an EMBL/GenBank/DDBJ whole genome shotgun (WGS) entry which is preliminary data.</text>
</comment>
<dbReference type="InterPro" id="IPR058954">
    <property type="entry name" value="AAA_lid_SMAX1"/>
</dbReference>
<dbReference type="Pfam" id="PF23569">
    <property type="entry name" value="NBD_SMAX1"/>
    <property type="match status" value="1"/>
</dbReference>
<evidence type="ECO:0000256" key="4">
    <source>
        <dbReference type="ARBA" id="ARBA00023163"/>
    </source>
</evidence>
<dbReference type="Gene3D" id="1.10.1780.10">
    <property type="entry name" value="Clp, N-terminal domain"/>
    <property type="match status" value="1"/>
</dbReference>
<keyword evidence="4" id="KW-0804">Transcription</keyword>
<dbReference type="InterPro" id="IPR003959">
    <property type="entry name" value="ATPase_AAA_core"/>
</dbReference>
<dbReference type="PANTHER" id="PTHR43572">
    <property type="entry name" value="CHAPERONE PROTEIN CLPD, CHLOROPLASTIC"/>
    <property type="match status" value="1"/>
</dbReference>
<evidence type="ECO:0000256" key="2">
    <source>
        <dbReference type="ARBA" id="ARBA00022737"/>
    </source>
</evidence>
<keyword evidence="2 5" id="KW-0677">Repeat</keyword>
<gene>
    <name evidence="7" type="ORF">CASFOL_002885</name>
</gene>
<evidence type="ECO:0000313" key="7">
    <source>
        <dbReference type="EMBL" id="KAL3653204.1"/>
    </source>
</evidence>
<dbReference type="Gene3D" id="3.40.50.300">
    <property type="entry name" value="P-loop containing nucleotide triphosphate hydrolases"/>
    <property type="match status" value="1"/>
</dbReference>
<dbReference type="InterPro" id="IPR004176">
    <property type="entry name" value="Clp_R_N"/>
</dbReference>
<dbReference type="InterPro" id="IPR051650">
    <property type="entry name" value="SL_signaling_regulator"/>
</dbReference>
<organism evidence="7 8">
    <name type="scientific">Castilleja foliolosa</name>
    <dbReference type="NCBI Taxonomy" id="1961234"/>
    <lineage>
        <taxon>Eukaryota</taxon>
        <taxon>Viridiplantae</taxon>
        <taxon>Streptophyta</taxon>
        <taxon>Embryophyta</taxon>
        <taxon>Tracheophyta</taxon>
        <taxon>Spermatophyta</taxon>
        <taxon>Magnoliopsida</taxon>
        <taxon>eudicotyledons</taxon>
        <taxon>Gunneridae</taxon>
        <taxon>Pentapetalae</taxon>
        <taxon>asterids</taxon>
        <taxon>lamiids</taxon>
        <taxon>Lamiales</taxon>
        <taxon>Orobanchaceae</taxon>
        <taxon>Pedicularideae</taxon>
        <taxon>Castillejinae</taxon>
        <taxon>Castilleja</taxon>
    </lineage>
</organism>
<dbReference type="InterPro" id="IPR027417">
    <property type="entry name" value="P-loop_NTPase"/>
</dbReference>
<dbReference type="AlphaFoldDB" id="A0ABD3EG43"/>
<dbReference type="InterPro" id="IPR036628">
    <property type="entry name" value="Clp_N_dom_sf"/>
</dbReference>
<sequence>MPTPVDVARQCLAESAASVLDDAVAVAKRRSHAQTTSLHIISALLALPSSTLREACTRTRSSAYAPRLQFRALELCVGVALDRVSVSKSSADEPPVSNSLMAAIKRSQANQRRHPETFHLYQQQLDSNSQNPPSICSVKVEMKHFVMSILDDPIVSRVLGDAGFQTHEIKMAILNPLVLSRFSSTSSRPPPPTMFSNFPFANPSTEKADDNSRRIIEILSKSSRKNPLLIGAYASDAHRNFVDCLKNGGIGVLPKEIDGLSLVSIEHEISEFFRDEKEEAIGLKFKHVDEMVKDCQGPGIILNGGDLKVFVDAESVNAVNHMVLELKKLVIKHGKKLWFICFLGGDGDYKKLVERLPSIQMDLDLHLLPITTGDKCFKSSLLRSFVPLGGFFSMPSENGSLTTTAAKPSRLCNSCNEKYEREASDISKGVSTNSVADKASTSLSSWLQIAERETSKRSLTAEAKIDKSVLDARVMVLKRKWSDICQRLHPCSTSPEDRITKMPSFKDAAGLGPLLLNTPIVSSGRVNTTQTKMPGRDLELNDTVTTNLRLGTLYNPQPSKNYELISSSQVSQSSSWSHHNLEKKPWALLAEKVYWQAEAIQTISQTVSRCRNRNGNIWMSLVGPDKVGKKKIASEAAEIVFSSKEKNFMPLDLDSGDANSAFNSVLDCYYESNCHKLKMGRKMIVDYLAEELRKHPHSVVLLENVDKADFLVQNSLSQAIKTGKFSDSHGRVININNNVFFLQSTSLKATEVAPEYPEDEILQAKNLQMQILVESADGNYPRDFTTNVSVTPIKTIPTHKRKRGGYRSSRSIIDLNLPVEDIDDNTESEDENDDSAWLDKLLGDVDENVVFKPFDFDSLSQKILKDIDTRLKKSVWLEIDREVMVQILAAAWVTDEKNAVEDWIERVLFSGLEEARRRCGVSCDLVMKLVQCDGLSVEGWAAGICLPARINII</sequence>
<comment type="similarity">
    <text evidence="1">Belongs to the ClpA/ClpB family.</text>
</comment>
<evidence type="ECO:0000256" key="3">
    <source>
        <dbReference type="ARBA" id="ARBA00023015"/>
    </source>
</evidence>
<name>A0ABD3EG43_9LAMI</name>
<dbReference type="InterPro" id="IPR058680">
    <property type="entry name" value="NBD_SMAX1-like"/>
</dbReference>
<evidence type="ECO:0000256" key="1">
    <source>
        <dbReference type="ARBA" id="ARBA00008675"/>
    </source>
</evidence>
<reference evidence="8" key="1">
    <citation type="journal article" date="2024" name="IScience">
        <title>Strigolactones Initiate the Formation of Haustorium-like Structures in Castilleja.</title>
        <authorList>
            <person name="Buerger M."/>
            <person name="Peterson D."/>
            <person name="Chory J."/>
        </authorList>
    </citation>
    <scope>NUCLEOTIDE SEQUENCE [LARGE SCALE GENOMIC DNA]</scope>
</reference>
<evidence type="ECO:0000259" key="6">
    <source>
        <dbReference type="PROSITE" id="PS51903"/>
    </source>
</evidence>
<dbReference type="Proteomes" id="UP001632038">
    <property type="component" value="Unassembled WGS sequence"/>
</dbReference>
<dbReference type="Pfam" id="PF26587">
    <property type="entry name" value="AAA_lid_SMAX1"/>
    <property type="match status" value="1"/>
</dbReference>
<proteinExistence type="inferred from homology"/>
<dbReference type="Pfam" id="PF07724">
    <property type="entry name" value="AAA_2"/>
    <property type="match status" value="1"/>
</dbReference>